<organism evidence="1 2">
    <name type="scientific">Gehongia tenuis</name>
    <dbReference type="NCBI Taxonomy" id="2763655"/>
    <lineage>
        <taxon>Bacteria</taxon>
        <taxon>Bacillati</taxon>
        <taxon>Bacillota</taxon>
        <taxon>Clostridia</taxon>
        <taxon>Christensenellales</taxon>
        <taxon>Christensenellaceae</taxon>
        <taxon>Gehongia</taxon>
    </lineage>
</organism>
<reference evidence="1" key="1">
    <citation type="submission" date="2020-08" db="EMBL/GenBank/DDBJ databases">
        <title>Genome public.</title>
        <authorList>
            <person name="Liu C."/>
            <person name="Sun Q."/>
        </authorList>
    </citation>
    <scope>NUCLEOTIDE SEQUENCE</scope>
    <source>
        <strain evidence="1">NSJ-53</strain>
    </source>
</reference>
<protein>
    <submittedName>
        <fullName evidence="1">Uncharacterized protein</fullName>
    </submittedName>
</protein>
<dbReference type="RefSeq" id="WP_249314473.1">
    <property type="nucleotide sequence ID" value="NZ_JACRSR010000001.1"/>
</dbReference>
<dbReference type="EMBL" id="JACRSR010000001">
    <property type="protein sequence ID" value="MBC8530498.1"/>
    <property type="molecule type" value="Genomic_DNA"/>
</dbReference>
<evidence type="ECO:0000313" key="2">
    <source>
        <dbReference type="Proteomes" id="UP000623172"/>
    </source>
</evidence>
<dbReference type="Proteomes" id="UP000623172">
    <property type="component" value="Unassembled WGS sequence"/>
</dbReference>
<sequence>MSKAGLLERLALAAGCMYLSDLHTTEYGKSLCQAVLSIDPAEYSLSEWQEAARYVSGRELSFPAPEEARDYLVSFLSKD</sequence>
<gene>
    <name evidence="1" type="ORF">H8696_01380</name>
</gene>
<proteinExistence type="predicted"/>
<keyword evidence="2" id="KW-1185">Reference proteome</keyword>
<accession>A0A926D2E6</accession>
<evidence type="ECO:0000313" key="1">
    <source>
        <dbReference type="EMBL" id="MBC8530498.1"/>
    </source>
</evidence>
<name>A0A926D2E6_9FIRM</name>
<dbReference type="AlphaFoldDB" id="A0A926D2E6"/>
<comment type="caution">
    <text evidence="1">The sequence shown here is derived from an EMBL/GenBank/DDBJ whole genome shotgun (WGS) entry which is preliminary data.</text>
</comment>